<dbReference type="GO" id="GO:0009003">
    <property type="term" value="F:signal peptidase activity"/>
    <property type="evidence" value="ECO:0007669"/>
    <property type="project" value="UniProtKB-EC"/>
</dbReference>
<proteinExistence type="inferred from homology"/>
<dbReference type="InterPro" id="IPR000223">
    <property type="entry name" value="Pept_S26A_signal_pept_1"/>
</dbReference>
<comment type="similarity">
    <text evidence="1 3">Belongs to the peptidase S26 family.</text>
</comment>
<evidence type="ECO:0000313" key="6">
    <source>
        <dbReference type="Proteomes" id="UP000030184"/>
    </source>
</evidence>
<gene>
    <name evidence="5" type="ORF">JCM19538_1769</name>
</gene>
<evidence type="ECO:0000256" key="1">
    <source>
        <dbReference type="ARBA" id="ARBA00009370"/>
    </source>
</evidence>
<dbReference type="InterPro" id="IPR036286">
    <property type="entry name" value="LexA/Signal_pep-like_sf"/>
</dbReference>
<dbReference type="PRINTS" id="PR00727">
    <property type="entry name" value="LEADERPTASE"/>
</dbReference>
<dbReference type="EC" id="3.4.21.89" evidence="3"/>
<comment type="catalytic activity">
    <reaction evidence="3">
        <text>Cleavage of hydrophobic, N-terminal signal or leader sequences from secreted and periplasmic proteins.</text>
        <dbReference type="EC" id="3.4.21.89"/>
    </reaction>
</comment>
<dbReference type="GO" id="GO:0004252">
    <property type="term" value="F:serine-type endopeptidase activity"/>
    <property type="evidence" value="ECO:0007669"/>
    <property type="project" value="InterPro"/>
</dbReference>
<keyword evidence="3 5" id="KW-0378">Hydrolase</keyword>
<reference evidence="6" key="1">
    <citation type="journal article" date="2014" name="Genome Announc.">
        <title>Draft Genome Sequence of Marine Flavobacterium Jejuia pallidilutea Strain 11shimoA1 and Pigmentation Mutants.</title>
        <authorList>
            <person name="Takatani N."/>
            <person name="Nakanishi M."/>
            <person name="Meirelles P."/>
            <person name="Mino S."/>
            <person name="Suda W."/>
            <person name="Oshima K."/>
            <person name="Hattori M."/>
            <person name="Ohkuma M."/>
            <person name="Hosokawa M."/>
            <person name="Miyashita K."/>
            <person name="Thompson F.L."/>
            <person name="Niwa A."/>
            <person name="Sawabe T."/>
            <person name="Sawabe T."/>
        </authorList>
    </citation>
    <scope>NUCLEOTIDE SEQUENCE [LARGE SCALE GENOMIC DNA]</scope>
    <source>
        <strain evidence="6">JCM 19538</strain>
    </source>
</reference>
<comment type="subcellular location">
    <subcellularLocation>
        <location evidence="3">Membrane</location>
        <topology evidence="3">Single-pass type II membrane protein</topology>
    </subcellularLocation>
</comment>
<dbReference type="InterPro" id="IPR019533">
    <property type="entry name" value="Peptidase_S26"/>
</dbReference>
<protein>
    <recommendedName>
        <fullName evidence="2 3">Signal peptidase I</fullName>
        <ecNumber evidence="3">3.4.21.89</ecNumber>
    </recommendedName>
</protein>
<organism evidence="5 6">
    <name type="scientific">Jejuia pallidilutea</name>
    <dbReference type="NCBI Taxonomy" id="504487"/>
    <lineage>
        <taxon>Bacteria</taxon>
        <taxon>Pseudomonadati</taxon>
        <taxon>Bacteroidota</taxon>
        <taxon>Flavobacteriia</taxon>
        <taxon>Flavobacteriales</taxon>
        <taxon>Flavobacteriaceae</taxon>
        <taxon>Jejuia</taxon>
    </lineage>
</organism>
<dbReference type="NCBIfam" id="TIGR02227">
    <property type="entry name" value="sigpep_I_bact"/>
    <property type="match status" value="1"/>
</dbReference>
<dbReference type="GO" id="GO:0016020">
    <property type="term" value="C:membrane"/>
    <property type="evidence" value="ECO:0007669"/>
    <property type="project" value="UniProtKB-SubCell"/>
</dbReference>
<dbReference type="Pfam" id="PF10502">
    <property type="entry name" value="Peptidase_S26"/>
    <property type="match status" value="2"/>
</dbReference>
<dbReference type="PANTHER" id="PTHR43390:SF1">
    <property type="entry name" value="CHLOROPLAST PROCESSING PEPTIDASE"/>
    <property type="match status" value="1"/>
</dbReference>
<dbReference type="Proteomes" id="UP000030184">
    <property type="component" value="Unassembled WGS sequence"/>
</dbReference>
<dbReference type="AlphaFoldDB" id="A0A098LTJ0"/>
<keyword evidence="3" id="KW-0645">Protease</keyword>
<feature type="domain" description="Peptidase S26" evidence="4">
    <location>
        <begin position="1"/>
        <end position="121"/>
    </location>
</feature>
<dbReference type="GO" id="GO:0006465">
    <property type="term" value="P:signal peptide processing"/>
    <property type="evidence" value="ECO:0007669"/>
    <property type="project" value="InterPro"/>
</dbReference>
<dbReference type="SUPFAM" id="SSF51306">
    <property type="entry name" value="LexA/Signal peptidase"/>
    <property type="match status" value="1"/>
</dbReference>
<comment type="caution">
    <text evidence="5">The sequence shown here is derived from an EMBL/GenBank/DDBJ whole genome shotgun (WGS) entry which is preliminary data.</text>
</comment>
<evidence type="ECO:0000256" key="2">
    <source>
        <dbReference type="ARBA" id="ARBA00019232"/>
    </source>
</evidence>
<keyword evidence="6" id="KW-1185">Reference proteome</keyword>
<feature type="domain" description="Peptidase S26" evidence="4">
    <location>
        <begin position="243"/>
        <end position="286"/>
    </location>
</feature>
<evidence type="ECO:0000313" key="5">
    <source>
        <dbReference type="EMBL" id="GAL89707.1"/>
    </source>
</evidence>
<dbReference type="EMBL" id="BBNY01000023">
    <property type="protein sequence ID" value="GAL89707.1"/>
    <property type="molecule type" value="Genomic_DNA"/>
</dbReference>
<sequence length="304" mass="35927">MENTLFPNDVILVNKLKYGPRIPRSTFDIPFLNIGCLFNKNKRKSIKEYWWPYKRFSGTAYIKQGDVIVFNSLWEENFILVKRCVAISGDTLHIENGIVYINDKVFKVDDAKYRYKFKVKDKKAFYNALDSLSLSYINFSVIRKNNFLKAILSNDEVEKIKKLESIENFQISLDPFRPKKKLLAKLPNKNWTYDNMGPFVIPKKGLQIDLNYNNYLLYRQTINKFEKANIQHIDGEIYVKGKVAKTYTFKKNYYFMMGDNRKATSDSRAWGFLPEENIIGKVQCVLFSNFKNKFQWNRLLKPIN</sequence>
<dbReference type="Gene3D" id="2.10.109.10">
    <property type="entry name" value="Umud Fragment, subunit A"/>
    <property type="match status" value="2"/>
</dbReference>
<accession>A0A098LTJ0</accession>
<evidence type="ECO:0000259" key="4">
    <source>
        <dbReference type="Pfam" id="PF10502"/>
    </source>
</evidence>
<dbReference type="CDD" id="cd06530">
    <property type="entry name" value="S26_SPase_I"/>
    <property type="match status" value="2"/>
</dbReference>
<name>A0A098LTJ0_9FLAO</name>
<evidence type="ECO:0000256" key="3">
    <source>
        <dbReference type="RuleBase" id="RU362042"/>
    </source>
</evidence>
<dbReference type="PANTHER" id="PTHR43390">
    <property type="entry name" value="SIGNAL PEPTIDASE I"/>
    <property type="match status" value="1"/>
</dbReference>